<feature type="signal peptide" evidence="7">
    <location>
        <begin position="1"/>
        <end position="19"/>
    </location>
</feature>
<reference evidence="9 10" key="1">
    <citation type="submission" date="2023-06" db="EMBL/GenBank/DDBJ databases">
        <title>Cellulomonas sp. MW9 Whole genome sequence.</title>
        <authorList>
            <person name="Park S."/>
        </authorList>
    </citation>
    <scope>NUCLEOTIDE SEQUENCE [LARGE SCALE GENOMIC DNA]</scope>
    <source>
        <strain evidence="9 10">MW9</strain>
    </source>
</reference>
<evidence type="ECO:0000256" key="2">
    <source>
        <dbReference type="ARBA" id="ARBA00008610"/>
    </source>
</evidence>
<comment type="caution">
    <text evidence="9">The sequence shown here is derived from an EMBL/GenBank/DDBJ whole genome shotgun (WGS) entry which is preliminary data.</text>
</comment>
<evidence type="ECO:0000313" key="9">
    <source>
        <dbReference type="EMBL" id="MDM7830834.1"/>
    </source>
</evidence>
<gene>
    <name evidence="9" type="ORF">QRT05_05775</name>
</gene>
<dbReference type="PANTHER" id="PTHR34296">
    <property type="entry name" value="TRANSCRIPTIONAL ACTIVATOR PROTEIN MED"/>
    <property type="match status" value="1"/>
</dbReference>
<dbReference type="InterPro" id="IPR050957">
    <property type="entry name" value="BMP_lipoprotein"/>
</dbReference>
<dbReference type="RefSeq" id="WP_289445990.1">
    <property type="nucleotide sequence ID" value="NZ_JAUCGR010000001.1"/>
</dbReference>
<evidence type="ECO:0000256" key="3">
    <source>
        <dbReference type="ARBA" id="ARBA00022475"/>
    </source>
</evidence>
<dbReference type="Gene3D" id="3.40.50.2300">
    <property type="match status" value="2"/>
</dbReference>
<keyword evidence="5" id="KW-0472">Membrane</keyword>
<dbReference type="InterPro" id="IPR003760">
    <property type="entry name" value="PnrA-like"/>
</dbReference>
<comment type="similarity">
    <text evidence="2">Belongs to the BMP lipoprotein family.</text>
</comment>
<feature type="domain" description="ABC transporter substrate-binding protein PnrA-like" evidence="8">
    <location>
        <begin position="52"/>
        <end position="372"/>
    </location>
</feature>
<keyword evidence="4 7" id="KW-0732">Signal</keyword>
<proteinExistence type="inferred from homology"/>
<evidence type="ECO:0000256" key="7">
    <source>
        <dbReference type="SAM" id="SignalP"/>
    </source>
</evidence>
<accession>A0ABT7S5D7</accession>
<keyword evidence="10" id="KW-1185">Reference proteome</keyword>
<dbReference type="PROSITE" id="PS51257">
    <property type="entry name" value="PROKAR_LIPOPROTEIN"/>
    <property type="match status" value="1"/>
</dbReference>
<evidence type="ECO:0000256" key="6">
    <source>
        <dbReference type="ARBA" id="ARBA00023288"/>
    </source>
</evidence>
<dbReference type="PANTHER" id="PTHR34296:SF2">
    <property type="entry name" value="ABC TRANSPORTER GUANOSINE-BINDING PROTEIN NUPN"/>
    <property type="match status" value="1"/>
</dbReference>
<comment type="subcellular location">
    <subcellularLocation>
        <location evidence="1">Cell membrane</location>
        <topology evidence="1">Lipid-anchor</topology>
    </subcellularLocation>
</comment>
<feature type="chain" id="PRO_5046823417" evidence="7">
    <location>
        <begin position="20"/>
        <end position="377"/>
    </location>
</feature>
<evidence type="ECO:0000256" key="5">
    <source>
        <dbReference type="ARBA" id="ARBA00023136"/>
    </source>
</evidence>
<evidence type="ECO:0000313" key="10">
    <source>
        <dbReference type="Proteomes" id="UP001321453"/>
    </source>
</evidence>
<evidence type="ECO:0000256" key="4">
    <source>
        <dbReference type="ARBA" id="ARBA00022729"/>
    </source>
</evidence>
<organism evidence="9 10">
    <name type="scientific">Cellulomonas edaphi</name>
    <dbReference type="NCBI Taxonomy" id="3053468"/>
    <lineage>
        <taxon>Bacteria</taxon>
        <taxon>Bacillati</taxon>
        <taxon>Actinomycetota</taxon>
        <taxon>Actinomycetes</taxon>
        <taxon>Micrococcales</taxon>
        <taxon>Cellulomonadaceae</taxon>
        <taxon>Cellulomonas</taxon>
    </lineage>
</organism>
<protein>
    <submittedName>
        <fullName evidence="9">BMP family ABC transporter substrate-binding protein</fullName>
    </submittedName>
</protein>
<dbReference type="CDD" id="cd06354">
    <property type="entry name" value="PBP1_PrnA-like"/>
    <property type="match status" value="1"/>
</dbReference>
<dbReference type="EMBL" id="JAUCGR010000001">
    <property type="protein sequence ID" value="MDM7830834.1"/>
    <property type="molecule type" value="Genomic_DNA"/>
</dbReference>
<keyword evidence="3" id="KW-1003">Cell membrane</keyword>
<evidence type="ECO:0000259" key="8">
    <source>
        <dbReference type="Pfam" id="PF02608"/>
    </source>
</evidence>
<keyword evidence="6" id="KW-0449">Lipoprotein</keyword>
<sequence>MNKIIRVAALSGAVALALAACGSAPEDEATTPSSSAEPSTSASAGAVDYKACMVSDSGGFEDKSFNQSGAEGLDRAGSELGVTVNKVESTAATDFTPNIEQLLADKCNLIIGVGFLLEDPIQAAAVANPDVDFGLVDSSFSDPGATKNDPPVPVTLENGKPLLFNTQEAAFLAGYVAAGTSATGTVATFGGIQIPSVSIFMDGFADGVAQYNKDFSKTVKVLGWNKDQQKGSFTGDFEDQSKGQNIAKGFIDQGADVIMPVAGPVGLGAAAAAKDAGDVMIVGVDADWYNTAPDYKSIVLTSVIKEIGQSVFDTVDQASKGSFSSEPYVGTLENKGIDIAPFHDLDSKVPAEVKTKVEELKQQIISGELKVESPSQN</sequence>
<dbReference type="InterPro" id="IPR028082">
    <property type="entry name" value="Peripla_BP_I"/>
</dbReference>
<dbReference type="Proteomes" id="UP001321453">
    <property type="component" value="Unassembled WGS sequence"/>
</dbReference>
<dbReference type="Pfam" id="PF02608">
    <property type="entry name" value="Bmp"/>
    <property type="match status" value="1"/>
</dbReference>
<dbReference type="SUPFAM" id="SSF53822">
    <property type="entry name" value="Periplasmic binding protein-like I"/>
    <property type="match status" value="1"/>
</dbReference>
<evidence type="ECO:0000256" key="1">
    <source>
        <dbReference type="ARBA" id="ARBA00004193"/>
    </source>
</evidence>
<name>A0ABT7S5D7_9CELL</name>